<dbReference type="Proteomes" id="UP000593571">
    <property type="component" value="Unassembled WGS sequence"/>
</dbReference>
<comment type="caution">
    <text evidence="1">The sequence shown here is derived from an EMBL/GenBank/DDBJ whole genome shotgun (WGS) entry which is preliminary data.</text>
</comment>
<organism evidence="1 2">
    <name type="scientific">Rousettus aegyptiacus</name>
    <name type="common">Egyptian fruit bat</name>
    <name type="synonym">Pteropus aegyptiacus</name>
    <dbReference type="NCBI Taxonomy" id="9407"/>
    <lineage>
        <taxon>Eukaryota</taxon>
        <taxon>Metazoa</taxon>
        <taxon>Chordata</taxon>
        <taxon>Craniata</taxon>
        <taxon>Vertebrata</taxon>
        <taxon>Euteleostomi</taxon>
        <taxon>Mammalia</taxon>
        <taxon>Eutheria</taxon>
        <taxon>Laurasiatheria</taxon>
        <taxon>Chiroptera</taxon>
        <taxon>Yinpterochiroptera</taxon>
        <taxon>Pteropodoidea</taxon>
        <taxon>Pteropodidae</taxon>
        <taxon>Rousettinae</taxon>
        <taxon>Rousettus</taxon>
    </lineage>
</organism>
<accession>A0A7J8D792</accession>
<proteinExistence type="predicted"/>
<name>A0A7J8D792_ROUAE</name>
<keyword evidence="2" id="KW-1185">Reference proteome</keyword>
<protein>
    <submittedName>
        <fullName evidence="1">Uncharacterized protein</fullName>
    </submittedName>
</protein>
<sequence>MTGICGASSRLATPHPGSTCPFAPGLGDRGSELVHRACCPGKVFAGCRPPHHAADSTCKAGCQECQVSPGEGLGAGGLCAAVPSRFSPSLSSGKAWAWAAPPRTLEPVAGGGAEAGPRWLLLRFCGGGTVARLVTAEKAPQVAAPWGGDPGLASLLFGGLPSLPPCHRRLWAQGPAPWARY</sequence>
<reference evidence="1 2" key="1">
    <citation type="journal article" date="2020" name="Nature">
        <title>Six reference-quality genomes reveal evolution of bat adaptations.</title>
        <authorList>
            <person name="Jebb D."/>
            <person name="Huang Z."/>
            <person name="Pippel M."/>
            <person name="Hughes G.M."/>
            <person name="Lavrichenko K."/>
            <person name="Devanna P."/>
            <person name="Winkler S."/>
            <person name="Jermiin L.S."/>
            <person name="Skirmuntt E.C."/>
            <person name="Katzourakis A."/>
            <person name="Burkitt-Gray L."/>
            <person name="Ray D.A."/>
            <person name="Sullivan K.A.M."/>
            <person name="Roscito J.G."/>
            <person name="Kirilenko B.M."/>
            <person name="Davalos L.M."/>
            <person name="Corthals A.P."/>
            <person name="Power M.L."/>
            <person name="Jones G."/>
            <person name="Ransome R.D."/>
            <person name="Dechmann D.K.N."/>
            <person name="Locatelli A.G."/>
            <person name="Puechmaille S.J."/>
            <person name="Fedrigo O."/>
            <person name="Jarvis E.D."/>
            <person name="Hiller M."/>
            <person name="Vernes S.C."/>
            <person name="Myers E.W."/>
            <person name="Teeling E.C."/>
        </authorList>
    </citation>
    <scope>NUCLEOTIDE SEQUENCE [LARGE SCALE GENOMIC DNA]</scope>
    <source>
        <strain evidence="1">MRouAeg1</strain>
        <tissue evidence="1">Muscle</tissue>
    </source>
</reference>
<evidence type="ECO:0000313" key="1">
    <source>
        <dbReference type="EMBL" id="KAF6418792.1"/>
    </source>
</evidence>
<dbReference type="EMBL" id="JACASE010000013">
    <property type="protein sequence ID" value="KAF6418792.1"/>
    <property type="molecule type" value="Genomic_DNA"/>
</dbReference>
<dbReference type="AlphaFoldDB" id="A0A7J8D792"/>
<evidence type="ECO:0000313" key="2">
    <source>
        <dbReference type="Proteomes" id="UP000593571"/>
    </source>
</evidence>
<gene>
    <name evidence="1" type="ORF">HJG63_008814</name>
</gene>